<dbReference type="GO" id="GO:0005829">
    <property type="term" value="C:cytosol"/>
    <property type="evidence" value="ECO:0007669"/>
    <property type="project" value="TreeGrafter"/>
</dbReference>
<accession>A0AAF0JAX5</accession>
<dbReference type="EMBL" id="CP119878">
    <property type="protein sequence ID" value="WFD34741.1"/>
    <property type="molecule type" value="Genomic_DNA"/>
</dbReference>
<feature type="domain" description="SCP2" evidence="1">
    <location>
        <begin position="56"/>
        <end position="147"/>
    </location>
</feature>
<dbReference type="AlphaFoldDB" id="A0AAF0JAX5"/>
<evidence type="ECO:0000259" key="1">
    <source>
        <dbReference type="Pfam" id="PF02036"/>
    </source>
</evidence>
<dbReference type="InterPro" id="IPR036527">
    <property type="entry name" value="SCP2_sterol-bd_dom_sf"/>
</dbReference>
<dbReference type="Proteomes" id="UP001219933">
    <property type="component" value="Chromosome 2"/>
</dbReference>
<sequence>MSSSLEPIANHALSVYPELNQPGFESSKVFALTALYLARPPASFSARRVRQAELAKEYVFNINPSGKNTATMPATWHITVGPKIKIARGRPRTPIFWSKTRRVTIECSDRDLVDLATGKIRSQELYQNGRIKVTGSREKAIEISKLLSHERHKLYRVVDNSNKPIVGTNPYDEGLQNLSANPDFRSKL</sequence>
<organism evidence="2 3">
    <name type="scientific">Malassezia cuniculi</name>
    <dbReference type="NCBI Taxonomy" id="948313"/>
    <lineage>
        <taxon>Eukaryota</taxon>
        <taxon>Fungi</taxon>
        <taxon>Dikarya</taxon>
        <taxon>Basidiomycota</taxon>
        <taxon>Ustilaginomycotina</taxon>
        <taxon>Malasseziomycetes</taxon>
        <taxon>Malasseziales</taxon>
        <taxon>Malasseziaceae</taxon>
        <taxon>Malassezia</taxon>
    </lineage>
</organism>
<dbReference type="Pfam" id="PF02036">
    <property type="entry name" value="SCP2"/>
    <property type="match status" value="1"/>
</dbReference>
<dbReference type="Gene3D" id="3.30.1050.10">
    <property type="entry name" value="SCP2 sterol-binding domain"/>
    <property type="match status" value="1"/>
</dbReference>
<evidence type="ECO:0000313" key="3">
    <source>
        <dbReference type="Proteomes" id="UP001219933"/>
    </source>
</evidence>
<dbReference type="PANTHER" id="PTHR10094:SF25">
    <property type="entry name" value="SCP2 STEROL-BINDING DOMAIN-CONTAINING PROTEIN 1"/>
    <property type="match status" value="1"/>
</dbReference>
<dbReference type="SUPFAM" id="SSF55718">
    <property type="entry name" value="SCP-like"/>
    <property type="match status" value="1"/>
</dbReference>
<protein>
    <recommendedName>
        <fullName evidence="1">SCP2 domain-containing protein</fullName>
    </recommendedName>
</protein>
<reference evidence="2" key="1">
    <citation type="submission" date="2023-03" db="EMBL/GenBank/DDBJ databases">
        <title>Mating type loci evolution in Malassezia.</title>
        <authorList>
            <person name="Coelho M.A."/>
        </authorList>
    </citation>
    <scope>NUCLEOTIDE SEQUENCE</scope>
    <source>
        <strain evidence="2">CBS 11721</strain>
    </source>
</reference>
<dbReference type="InterPro" id="IPR003033">
    <property type="entry name" value="SCP2_sterol-bd_dom"/>
</dbReference>
<dbReference type="PANTHER" id="PTHR10094">
    <property type="entry name" value="STEROL CARRIER PROTEIN 2 SCP-2 FAMILY PROTEIN"/>
    <property type="match status" value="1"/>
</dbReference>
<name>A0AAF0JAX5_9BASI</name>
<evidence type="ECO:0000313" key="2">
    <source>
        <dbReference type="EMBL" id="WFD34741.1"/>
    </source>
</evidence>
<gene>
    <name evidence="2" type="ORF">MCUN1_001585</name>
</gene>
<proteinExistence type="predicted"/>
<keyword evidence="3" id="KW-1185">Reference proteome</keyword>